<dbReference type="GO" id="GO:0003700">
    <property type="term" value="F:DNA-binding transcription factor activity"/>
    <property type="evidence" value="ECO:0007669"/>
    <property type="project" value="InterPro"/>
</dbReference>
<evidence type="ECO:0000259" key="2">
    <source>
        <dbReference type="PROSITE" id="PS50937"/>
    </source>
</evidence>
<organism evidence="3 4">
    <name type="scientific">Arenimonas donghaensis DSM 18148 = HO3-R19</name>
    <dbReference type="NCBI Taxonomy" id="1121014"/>
    <lineage>
        <taxon>Bacteria</taxon>
        <taxon>Pseudomonadati</taxon>
        <taxon>Pseudomonadota</taxon>
        <taxon>Gammaproteobacteria</taxon>
        <taxon>Lysobacterales</taxon>
        <taxon>Lysobacteraceae</taxon>
        <taxon>Arenimonas</taxon>
    </lineage>
</organism>
<dbReference type="Gene3D" id="1.10.1660.10">
    <property type="match status" value="1"/>
</dbReference>
<dbReference type="SUPFAM" id="SSF46955">
    <property type="entry name" value="Putative DNA-binding domain"/>
    <property type="match status" value="1"/>
</dbReference>
<protein>
    <recommendedName>
        <fullName evidence="2">HTH merR-type domain-containing protein</fullName>
    </recommendedName>
</protein>
<dbReference type="Proteomes" id="UP000029085">
    <property type="component" value="Unassembled WGS sequence"/>
</dbReference>
<dbReference type="PATRIC" id="fig|1121014.3.peg.1129"/>
<reference evidence="3 4" key="2">
    <citation type="journal article" date="2015" name="Stand. Genomic Sci.">
        <title>High quality draft genomic sequence of Arenimonas donghaensis DSM 18148(T).</title>
        <authorList>
            <person name="Chen F."/>
            <person name="Wang H."/>
            <person name="Cao Y."/>
            <person name="Li X."/>
            <person name="Wang G."/>
        </authorList>
    </citation>
    <scope>NUCLEOTIDE SEQUENCE [LARGE SCALE GENOMIC DNA]</scope>
    <source>
        <strain evidence="3 4">HO3-R19</strain>
    </source>
</reference>
<name>A0A087MJ89_9GAMM</name>
<dbReference type="InterPro" id="IPR009061">
    <property type="entry name" value="DNA-bd_dom_put_sf"/>
</dbReference>
<dbReference type="STRING" id="1121014.N788_11895"/>
<dbReference type="PANTHER" id="PTHR30204:SF97">
    <property type="entry name" value="MERR FAMILY REGULATORY PROTEIN"/>
    <property type="match status" value="1"/>
</dbReference>
<evidence type="ECO:0000313" key="4">
    <source>
        <dbReference type="Proteomes" id="UP000029085"/>
    </source>
</evidence>
<dbReference type="PANTHER" id="PTHR30204">
    <property type="entry name" value="REDOX-CYCLING DRUG-SENSING TRANSCRIPTIONAL ACTIVATOR SOXR"/>
    <property type="match status" value="1"/>
</dbReference>
<dbReference type="PRINTS" id="PR00040">
    <property type="entry name" value="HTHMERR"/>
</dbReference>
<evidence type="ECO:0000313" key="3">
    <source>
        <dbReference type="EMBL" id="KFL36942.1"/>
    </source>
</evidence>
<sequence>MRHSSPLDIGEAARRLGVSPATLRLYERRGLLPGAARSAAGYRKYSSADMQRARLVCRARRLGLSMDQIAKANRGDGDLVGLRDILRQHLDHLDREIQRGARLRRHLGRWLDGSGR</sequence>
<dbReference type="PROSITE" id="PS50937">
    <property type="entry name" value="HTH_MERR_2"/>
    <property type="match status" value="1"/>
</dbReference>
<dbReference type="AlphaFoldDB" id="A0A087MJ89"/>
<dbReference type="PROSITE" id="PS00552">
    <property type="entry name" value="HTH_MERR_1"/>
    <property type="match status" value="1"/>
</dbReference>
<comment type="caution">
    <text evidence="3">The sequence shown here is derived from an EMBL/GenBank/DDBJ whole genome shotgun (WGS) entry which is preliminary data.</text>
</comment>
<dbReference type="GO" id="GO:0003677">
    <property type="term" value="F:DNA binding"/>
    <property type="evidence" value="ECO:0007669"/>
    <property type="project" value="UniProtKB-KW"/>
</dbReference>
<dbReference type="SMART" id="SM00422">
    <property type="entry name" value="HTH_MERR"/>
    <property type="match status" value="1"/>
</dbReference>
<dbReference type="InterPro" id="IPR047057">
    <property type="entry name" value="MerR_fam"/>
</dbReference>
<proteinExistence type="predicted"/>
<dbReference type="RefSeq" id="WP_051924412.1">
    <property type="nucleotide sequence ID" value="NZ_AVCJ01000010.1"/>
</dbReference>
<feature type="domain" description="HTH merR-type" evidence="2">
    <location>
        <begin position="9"/>
        <end position="75"/>
    </location>
</feature>
<reference evidence="4" key="1">
    <citation type="submission" date="2013-08" db="EMBL/GenBank/DDBJ databases">
        <title>Genome sequencing of Arenimonas donghaensis.</title>
        <authorList>
            <person name="Chen F."/>
            <person name="Wang G."/>
        </authorList>
    </citation>
    <scope>NUCLEOTIDE SEQUENCE [LARGE SCALE GENOMIC DNA]</scope>
    <source>
        <strain evidence="4">HO3-R19</strain>
    </source>
</reference>
<evidence type="ECO:0000256" key="1">
    <source>
        <dbReference type="ARBA" id="ARBA00023125"/>
    </source>
</evidence>
<dbReference type="InterPro" id="IPR000551">
    <property type="entry name" value="MerR-type_HTH_dom"/>
</dbReference>
<dbReference type="EMBL" id="AVCJ01000010">
    <property type="protein sequence ID" value="KFL36942.1"/>
    <property type="molecule type" value="Genomic_DNA"/>
</dbReference>
<dbReference type="OrthoDB" id="9802944at2"/>
<accession>A0A087MJ89</accession>
<keyword evidence="4" id="KW-1185">Reference proteome</keyword>
<gene>
    <name evidence="3" type="ORF">N788_11895</name>
</gene>
<dbReference type="Pfam" id="PF13411">
    <property type="entry name" value="MerR_1"/>
    <property type="match status" value="1"/>
</dbReference>
<keyword evidence="1" id="KW-0238">DNA-binding</keyword>